<dbReference type="RefSeq" id="XP_066669796.1">
    <property type="nucleotide sequence ID" value="XM_066810873.1"/>
</dbReference>
<keyword evidence="3" id="KW-1185">Reference proteome</keyword>
<dbReference type="Proteomes" id="UP001433268">
    <property type="component" value="Unassembled WGS sequence"/>
</dbReference>
<comment type="caution">
    <text evidence="2">The sequence shown here is derived from an EMBL/GenBank/DDBJ whole genome shotgun (WGS) entry which is preliminary data.</text>
</comment>
<evidence type="ECO:0000313" key="3">
    <source>
        <dbReference type="Proteomes" id="UP001433268"/>
    </source>
</evidence>
<dbReference type="InterPro" id="IPR010730">
    <property type="entry name" value="HET"/>
</dbReference>
<feature type="domain" description="Heterokaryon incompatibility" evidence="1">
    <location>
        <begin position="44"/>
        <end position="189"/>
    </location>
</feature>
<dbReference type="PANTHER" id="PTHR24148:SF64">
    <property type="entry name" value="HETEROKARYON INCOMPATIBILITY DOMAIN-CONTAINING PROTEIN"/>
    <property type="match status" value="1"/>
</dbReference>
<dbReference type="EMBL" id="JAQQWN010000005">
    <property type="protein sequence ID" value="KAK8085287.1"/>
    <property type="molecule type" value="Genomic_DNA"/>
</dbReference>
<name>A0ABR1WP84_9PEZI</name>
<evidence type="ECO:0000313" key="2">
    <source>
        <dbReference type="EMBL" id="KAK8085287.1"/>
    </source>
</evidence>
<sequence>MIRYVYQSLPAPDTIRIIGLQPLEACSDVRITLTVHPVSSSPTFEALSYVWGTAVRDQTIQCEGSDLAVTSNLLDALQNLRLAKTARYLWVDAICINQDDVQERSYQVTLMKTIYSTAAGVVVWLGPSRPPTPRAWEAMRVMEYYEGRLLGMHTEGPEPRYPADIKDVWGEVARLLSSSWFTRSWVVQEAACAKRLTLRCGRFEMDWRTIRMTCYFLREKRGPTNYEFDLYHINNMVLLLETLQPVENWKGGLGTLLPSTRHLHATDPRDKVYAFLGFSHTADERETPRNNAGTQWSDDMVRLMCEGKANIVPDYTIDIELVYSVTAKRIMHESRNLGMLCHVQRRPMSSSLPSWAPDWREPATIRILGEMRPKQGPFFSSPEFSSSHLVLDLGTNLRSLKVYGICFDTIGEVRSDLWLADVYPPGVPKWVFPQGLGMSTFFKDVVDFMIKGQSPARGQDNGPTPESLHQDFVGWATDRFGPKWTSHWSIRRYMDLQTAGLSLNLGDFDPGHPVWHYFMNETAPDIFRGEMKAQCLGAGPDGADSKITFEYLLLAEKIKFGRAMFRTAKLDKLGLCPEWAQPGDIICYLRGGIMPMALRPRGEEFILIGECYVHERIHAEDEPGFYPFARN</sequence>
<dbReference type="InterPro" id="IPR052895">
    <property type="entry name" value="HetReg/Transcr_Mod"/>
</dbReference>
<dbReference type="PANTHER" id="PTHR24148">
    <property type="entry name" value="ANKYRIN REPEAT DOMAIN-CONTAINING PROTEIN 39 HOMOLOG-RELATED"/>
    <property type="match status" value="1"/>
</dbReference>
<gene>
    <name evidence="2" type="ORF">PG997_006558</name>
</gene>
<organism evidence="2 3">
    <name type="scientific">Apiospora hydei</name>
    <dbReference type="NCBI Taxonomy" id="1337664"/>
    <lineage>
        <taxon>Eukaryota</taxon>
        <taxon>Fungi</taxon>
        <taxon>Dikarya</taxon>
        <taxon>Ascomycota</taxon>
        <taxon>Pezizomycotina</taxon>
        <taxon>Sordariomycetes</taxon>
        <taxon>Xylariomycetidae</taxon>
        <taxon>Amphisphaeriales</taxon>
        <taxon>Apiosporaceae</taxon>
        <taxon>Apiospora</taxon>
    </lineage>
</organism>
<reference evidence="2 3" key="1">
    <citation type="submission" date="2023-01" db="EMBL/GenBank/DDBJ databases">
        <title>Analysis of 21 Apiospora genomes using comparative genomics revels a genus with tremendous synthesis potential of carbohydrate active enzymes and secondary metabolites.</title>
        <authorList>
            <person name="Sorensen T."/>
        </authorList>
    </citation>
    <scope>NUCLEOTIDE SEQUENCE [LARGE SCALE GENOMIC DNA]</scope>
    <source>
        <strain evidence="2 3">CBS 114990</strain>
    </source>
</reference>
<dbReference type="GeneID" id="92043933"/>
<proteinExistence type="predicted"/>
<evidence type="ECO:0000259" key="1">
    <source>
        <dbReference type="Pfam" id="PF06985"/>
    </source>
</evidence>
<protein>
    <recommendedName>
        <fullName evidence="1">Heterokaryon incompatibility domain-containing protein</fullName>
    </recommendedName>
</protein>
<dbReference type="Pfam" id="PF06985">
    <property type="entry name" value="HET"/>
    <property type="match status" value="1"/>
</dbReference>
<accession>A0ABR1WP84</accession>